<dbReference type="InterPro" id="IPR036291">
    <property type="entry name" value="NAD(P)-bd_dom_sf"/>
</dbReference>
<comment type="similarity">
    <text evidence="4">Belongs to the aspartate-semialdehyde dehydrogenase family.</text>
</comment>
<keyword evidence="12" id="KW-0486">Methionine biosynthesis</keyword>
<evidence type="ECO:0000256" key="5">
    <source>
        <dbReference type="ARBA" id="ARBA00013120"/>
    </source>
</evidence>
<keyword evidence="6" id="KW-0028">Amino-acid biosynthesis</keyword>
<proteinExistence type="inferred from homology"/>
<keyword evidence="11" id="KW-0457">Lysine biosynthesis</keyword>
<evidence type="ECO:0000256" key="7">
    <source>
        <dbReference type="ARBA" id="ARBA00022697"/>
    </source>
</evidence>
<dbReference type="InterPro" id="IPR005676">
    <property type="entry name" value="Asp_semi-ald_DH_pep-lack"/>
</dbReference>
<dbReference type="AlphaFoldDB" id="I6YUY2"/>
<dbReference type="InterPro" id="IPR051823">
    <property type="entry name" value="ASADH-related"/>
</dbReference>
<dbReference type="SUPFAM" id="SSF55347">
    <property type="entry name" value="Glyceraldehyde-3-phosphate dehydrogenase-like, C-terminal domain"/>
    <property type="match status" value="1"/>
</dbReference>
<dbReference type="Pfam" id="PF01118">
    <property type="entry name" value="Semialdhyde_dh"/>
    <property type="match status" value="1"/>
</dbReference>
<dbReference type="EC" id="1.2.1.11" evidence="5"/>
<dbReference type="GO" id="GO:0050661">
    <property type="term" value="F:NADP binding"/>
    <property type="evidence" value="ECO:0007669"/>
    <property type="project" value="InterPro"/>
</dbReference>
<dbReference type="GO" id="GO:0009088">
    <property type="term" value="P:threonine biosynthetic process"/>
    <property type="evidence" value="ECO:0007669"/>
    <property type="project" value="UniProtKB-UniPathway"/>
</dbReference>
<dbReference type="GO" id="GO:0046983">
    <property type="term" value="F:protein dimerization activity"/>
    <property type="evidence" value="ECO:0007669"/>
    <property type="project" value="InterPro"/>
</dbReference>
<dbReference type="eggNOG" id="COG0136">
    <property type="taxonomic scope" value="Bacteria"/>
</dbReference>
<dbReference type="NCBIfam" id="TIGR00978">
    <property type="entry name" value="asd_EA"/>
    <property type="match status" value="1"/>
</dbReference>
<dbReference type="SMART" id="SM00859">
    <property type="entry name" value="Semialdhyde_dh"/>
    <property type="match status" value="1"/>
</dbReference>
<dbReference type="PROSITE" id="PS01103">
    <property type="entry name" value="ASD"/>
    <property type="match status" value="1"/>
</dbReference>
<dbReference type="Pfam" id="PF02774">
    <property type="entry name" value="Semialdhyde_dhC"/>
    <property type="match status" value="1"/>
</dbReference>
<reference evidence="15 16" key="1">
    <citation type="journal article" date="2013" name="PLoS ONE">
        <title>Genomic analysis of Melioribacter roseus, facultatively anaerobic organotrophic bacterium representing a novel deep lineage within Bacteriodetes/Chlorobi group.</title>
        <authorList>
            <person name="Kadnikov V.V."/>
            <person name="Mardanov A.V."/>
            <person name="Podosokorskaya O.A."/>
            <person name="Gavrilov S.N."/>
            <person name="Kublanov I.V."/>
            <person name="Beletsky A.V."/>
            <person name="Bonch-Osmolovskaya E.A."/>
            <person name="Ravin N.V."/>
        </authorList>
    </citation>
    <scope>NUCLEOTIDE SEQUENCE [LARGE SCALE GENOMIC DNA]</scope>
    <source>
        <strain evidence="16">JCM 17771 / P3M-2</strain>
    </source>
</reference>
<dbReference type="GO" id="GO:0009089">
    <property type="term" value="P:lysine biosynthetic process via diaminopimelate"/>
    <property type="evidence" value="ECO:0007669"/>
    <property type="project" value="UniProtKB-UniPathway"/>
</dbReference>
<dbReference type="Gene3D" id="3.40.50.720">
    <property type="entry name" value="NAD(P)-binding Rossmann-like Domain"/>
    <property type="match status" value="1"/>
</dbReference>
<feature type="active site" description="Proton acceptor" evidence="13">
    <location>
        <position position="239"/>
    </location>
</feature>
<evidence type="ECO:0000256" key="10">
    <source>
        <dbReference type="ARBA" id="ARBA00023002"/>
    </source>
</evidence>
<evidence type="ECO:0000256" key="2">
    <source>
        <dbReference type="ARBA" id="ARBA00005021"/>
    </source>
</evidence>
<dbReference type="GO" id="GO:0019877">
    <property type="term" value="P:diaminopimelate biosynthetic process"/>
    <property type="evidence" value="ECO:0007669"/>
    <property type="project" value="UniProtKB-KW"/>
</dbReference>
<keyword evidence="16" id="KW-1185">Reference proteome</keyword>
<dbReference type="CDD" id="cd18130">
    <property type="entry name" value="ASADH_C_arch_fung_like"/>
    <property type="match status" value="1"/>
</dbReference>
<evidence type="ECO:0000313" key="16">
    <source>
        <dbReference type="Proteomes" id="UP000009011"/>
    </source>
</evidence>
<keyword evidence="9" id="KW-0220">Diaminopimelate biosynthesis</keyword>
<dbReference type="PATRIC" id="fig|1191523.3.peg.1199"/>
<keyword evidence="10" id="KW-0560">Oxidoreductase</keyword>
<evidence type="ECO:0000256" key="1">
    <source>
        <dbReference type="ARBA" id="ARBA00002492"/>
    </source>
</evidence>
<dbReference type="GO" id="GO:0051287">
    <property type="term" value="F:NAD binding"/>
    <property type="evidence" value="ECO:0007669"/>
    <property type="project" value="InterPro"/>
</dbReference>
<dbReference type="Gene3D" id="3.30.360.10">
    <property type="entry name" value="Dihydrodipicolinate Reductase, domain 2"/>
    <property type="match status" value="1"/>
</dbReference>
<dbReference type="EMBL" id="CP003557">
    <property type="protein sequence ID" value="AFN74372.1"/>
    <property type="molecule type" value="Genomic_DNA"/>
</dbReference>
<gene>
    <name evidence="15" type="ordered locus">MROS_1133</name>
</gene>
<evidence type="ECO:0000256" key="13">
    <source>
        <dbReference type="PIRSR" id="PIRSR000148-1"/>
    </source>
</evidence>
<dbReference type="InterPro" id="IPR000319">
    <property type="entry name" value="Asp-semialdehyde_DH_CS"/>
</dbReference>
<evidence type="ECO:0000256" key="3">
    <source>
        <dbReference type="ARBA" id="ARBA00005097"/>
    </source>
</evidence>
<keyword evidence="7" id="KW-0791">Threonine biosynthesis</keyword>
<dbReference type="FunFam" id="3.30.360.10:FF:000016">
    <property type="entry name" value="Probable aspartate-semialdehyde dehydrogenase"/>
    <property type="match status" value="1"/>
</dbReference>
<dbReference type="OrthoDB" id="9805684at2"/>
<dbReference type="SUPFAM" id="SSF51735">
    <property type="entry name" value="NAD(P)-binding Rossmann-fold domains"/>
    <property type="match status" value="1"/>
</dbReference>
<dbReference type="KEGG" id="mro:MROS_1133"/>
<dbReference type="InterPro" id="IPR000534">
    <property type="entry name" value="Semialdehyde_DH_NAD-bd"/>
</dbReference>
<comment type="function">
    <text evidence="1">Catalyzes the NADPH-dependent formation of L-aspartate-semialdehyde (L-ASA) by the reductive dephosphorylation of L-aspartyl-4-phosphate.</text>
</comment>
<dbReference type="Proteomes" id="UP000009011">
    <property type="component" value="Chromosome"/>
</dbReference>
<dbReference type="NCBIfam" id="NF006416">
    <property type="entry name" value="PRK08664.1"/>
    <property type="match status" value="1"/>
</dbReference>
<evidence type="ECO:0000256" key="9">
    <source>
        <dbReference type="ARBA" id="ARBA00022915"/>
    </source>
</evidence>
<dbReference type="UniPathway" id="UPA00034">
    <property type="reaction ID" value="UER00016"/>
</dbReference>
<keyword evidence="8" id="KW-0521">NADP</keyword>
<evidence type="ECO:0000256" key="8">
    <source>
        <dbReference type="ARBA" id="ARBA00022857"/>
    </source>
</evidence>
<dbReference type="RefSeq" id="WP_014855808.1">
    <property type="nucleotide sequence ID" value="NC_018178.1"/>
</dbReference>
<dbReference type="UniPathway" id="UPA00051">
    <property type="reaction ID" value="UER00464"/>
</dbReference>
<evidence type="ECO:0000256" key="6">
    <source>
        <dbReference type="ARBA" id="ARBA00022605"/>
    </source>
</evidence>
<comment type="pathway">
    <text evidence="3">Amino-acid biosynthesis; L-threonine biosynthesis; L-threonine from L-aspartate: step 2/5.</text>
</comment>
<dbReference type="InterPro" id="IPR012280">
    <property type="entry name" value="Semialdhyde_DH_dimer_dom"/>
</dbReference>
<evidence type="ECO:0000313" key="15">
    <source>
        <dbReference type="EMBL" id="AFN74372.1"/>
    </source>
</evidence>
<evidence type="ECO:0000259" key="14">
    <source>
        <dbReference type="SMART" id="SM00859"/>
    </source>
</evidence>
<dbReference type="PANTHER" id="PTHR46718:SF1">
    <property type="entry name" value="ASPARTATE-SEMIALDEHYDE DEHYDROGENASE"/>
    <property type="match status" value="1"/>
</dbReference>
<dbReference type="UniPathway" id="UPA00050">
    <property type="reaction ID" value="UER00463"/>
</dbReference>
<protein>
    <recommendedName>
        <fullName evidence="5">aspartate-semialdehyde dehydrogenase</fullName>
        <ecNumber evidence="5">1.2.1.11</ecNumber>
    </recommendedName>
</protein>
<name>I6YUY2_MELRP</name>
<sequence>MKESKIPVAVLGATGSVGQRFVELLANHPWFEVVELCASDRSAGKKYKDAVNWIMATPIPPQFENMIVKKCETGLMARVLFSGLDSSVAGDIEKMYAEDGCIVISNARNHRFDKDVPLIIPEINYEHLELIKSQKYKGAIVTNPNCSTIGMALALKPLMDNFGIETVNVTTLQAISGAGYPGLSGLDIMDNVVPYIGGEEEKMETEPLKIFGKLKDDSIEYADIKISAQCNRVAVLDGHTENIQIKLKTKAEPKDIIEAWNNFRSAPQELNLPSAPEKPIVYLEQANYPQPRIHRNLGGGMSISVGRLRECSLFDYKFVALSHNTIRGAAGGTILIAELMKAKGYFDEL</sequence>
<dbReference type="GO" id="GO:0004073">
    <property type="term" value="F:aspartate-semialdehyde dehydrogenase activity"/>
    <property type="evidence" value="ECO:0007669"/>
    <property type="project" value="UniProtKB-EC"/>
</dbReference>
<evidence type="ECO:0000256" key="11">
    <source>
        <dbReference type="ARBA" id="ARBA00023154"/>
    </source>
</evidence>
<dbReference type="PANTHER" id="PTHR46718">
    <property type="entry name" value="ASPARTATE-SEMIALDEHYDE DEHYDROGENASE"/>
    <property type="match status" value="1"/>
</dbReference>
<dbReference type="STRING" id="1191523.MROS_1133"/>
<dbReference type="PIRSF" id="PIRSF000148">
    <property type="entry name" value="ASA_dh"/>
    <property type="match status" value="1"/>
</dbReference>
<organism evidence="15 16">
    <name type="scientific">Melioribacter roseus (strain DSM 23840 / JCM 17771 / VKM B-2668 / P3M-2)</name>
    <dbReference type="NCBI Taxonomy" id="1191523"/>
    <lineage>
        <taxon>Bacteria</taxon>
        <taxon>Pseudomonadati</taxon>
        <taxon>Ignavibacteriota</taxon>
        <taxon>Ignavibacteria</taxon>
        <taxon>Ignavibacteriales</taxon>
        <taxon>Melioribacteraceae</taxon>
        <taxon>Melioribacter</taxon>
    </lineage>
</organism>
<dbReference type="CDD" id="cd02315">
    <property type="entry name" value="ScASADH_like_N"/>
    <property type="match status" value="1"/>
</dbReference>
<evidence type="ECO:0000256" key="4">
    <source>
        <dbReference type="ARBA" id="ARBA00010584"/>
    </source>
</evidence>
<evidence type="ECO:0000256" key="12">
    <source>
        <dbReference type="ARBA" id="ARBA00023167"/>
    </source>
</evidence>
<accession>I6YUY2</accession>
<feature type="active site" description="Acyl-thioester intermediate" evidence="13">
    <location>
        <position position="146"/>
    </location>
</feature>
<comment type="pathway">
    <text evidence="2">Amino-acid biosynthesis; L-methionine biosynthesis via de novo pathway; L-homoserine from L-aspartate: step 2/3.</text>
</comment>
<feature type="domain" description="Semialdehyde dehydrogenase NAD-binding" evidence="14">
    <location>
        <begin position="7"/>
        <end position="131"/>
    </location>
</feature>
<dbReference type="HOGENOM" id="CLU_049966_1_0_10"/>
<dbReference type="GO" id="GO:0009086">
    <property type="term" value="P:methionine biosynthetic process"/>
    <property type="evidence" value="ECO:0007669"/>
    <property type="project" value="UniProtKB-KW"/>
</dbReference>